<dbReference type="PROSITE" id="PS01028">
    <property type="entry name" value="DEHYDROQUINASE_I"/>
    <property type="match status" value="1"/>
</dbReference>
<dbReference type="EMBL" id="BAAAXQ010000031">
    <property type="protein sequence ID" value="GAA3016365.1"/>
    <property type="molecule type" value="Genomic_DNA"/>
</dbReference>
<dbReference type="InterPro" id="IPR018508">
    <property type="entry name" value="3-dehydroquinate_DH_AS"/>
</dbReference>
<keyword evidence="3 5" id="KW-0456">Lyase</keyword>
<organism evidence="6 7">
    <name type="scientific">Tetragenococcus solitarius</name>
    <dbReference type="NCBI Taxonomy" id="71453"/>
    <lineage>
        <taxon>Bacteria</taxon>
        <taxon>Bacillati</taxon>
        <taxon>Bacillota</taxon>
        <taxon>Bacilli</taxon>
        <taxon>Lactobacillales</taxon>
        <taxon>Enterococcaceae</taxon>
        <taxon>Tetragenococcus</taxon>
    </lineage>
</organism>
<dbReference type="InterPro" id="IPR050146">
    <property type="entry name" value="Type-I_3-dehydroquinase"/>
</dbReference>
<evidence type="ECO:0000313" key="6">
    <source>
        <dbReference type="EMBL" id="GAA3016365.1"/>
    </source>
</evidence>
<evidence type="ECO:0000313" key="7">
    <source>
        <dbReference type="Proteomes" id="UP001501577"/>
    </source>
</evidence>
<comment type="function">
    <text evidence="5">Involved in the third step of the chorismate pathway, which leads to the biosynthesis of aromatic amino acids. Catalyzes the cis-dehydration of 3-dehydroquinate (DHQ) and introduces the first double bond of the aromatic ring to yield 3-dehydroshikimate.</text>
</comment>
<comment type="caution">
    <text evidence="5">Lacks conserved residue(s) required for the propagation of feature annotation.</text>
</comment>
<accession>A0ABP6KQ96</accession>
<dbReference type="PANTHER" id="PTHR43699">
    <property type="entry name" value="3-DEHYDROQUINATE DEHYDRATASE"/>
    <property type="match status" value="1"/>
</dbReference>
<comment type="caution">
    <text evidence="6">The sequence shown here is derived from an EMBL/GenBank/DDBJ whole genome shotgun (WGS) entry which is preliminary data.</text>
</comment>
<dbReference type="RefSeq" id="WP_068710590.1">
    <property type="nucleotide sequence ID" value="NZ_BAAAXQ010000031.1"/>
</dbReference>
<reference evidence="7" key="1">
    <citation type="journal article" date="2019" name="Int. J. Syst. Evol. Microbiol.">
        <title>The Global Catalogue of Microorganisms (GCM) 10K type strain sequencing project: providing services to taxonomists for standard genome sequencing and annotation.</title>
        <authorList>
            <consortium name="The Broad Institute Genomics Platform"/>
            <consortium name="The Broad Institute Genome Sequencing Center for Infectious Disease"/>
            <person name="Wu L."/>
            <person name="Ma J."/>
        </authorList>
    </citation>
    <scope>NUCLEOTIDE SEQUENCE [LARGE SCALE GENOMIC DNA]</scope>
    <source>
        <strain evidence="7">JCM 8736</strain>
    </source>
</reference>
<dbReference type="InterPro" id="IPR013785">
    <property type="entry name" value="Aldolase_TIM"/>
</dbReference>
<evidence type="ECO:0000256" key="5">
    <source>
        <dbReference type="HAMAP-Rule" id="MF_00214"/>
    </source>
</evidence>
<evidence type="ECO:0000256" key="4">
    <source>
        <dbReference type="ARBA" id="ARBA00023270"/>
    </source>
</evidence>
<feature type="active site" description="Proton donor/acceptor" evidence="5">
    <location>
        <position position="144"/>
    </location>
</feature>
<dbReference type="SUPFAM" id="SSF51569">
    <property type="entry name" value="Aldolase"/>
    <property type="match status" value="1"/>
</dbReference>
<dbReference type="HAMAP" id="MF_00214">
    <property type="entry name" value="AroD"/>
    <property type="match status" value="1"/>
</dbReference>
<feature type="binding site" evidence="5">
    <location>
        <position position="82"/>
    </location>
    <ligand>
        <name>3-dehydroquinate</name>
        <dbReference type="ChEBI" id="CHEBI:32364"/>
    </ligand>
</feature>
<evidence type="ECO:0000256" key="1">
    <source>
        <dbReference type="ARBA" id="ARBA00001864"/>
    </source>
</evidence>
<dbReference type="Gene3D" id="3.20.20.70">
    <property type="entry name" value="Aldolase class I"/>
    <property type="match status" value="1"/>
</dbReference>
<dbReference type="InterPro" id="IPR001381">
    <property type="entry name" value="DHquinase_I"/>
</dbReference>
<dbReference type="PANTHER" id="PTHR43699:SF1">
    <property type="entry name" value="3-DEHYDROQUINATE DEHYDRATASE"/>
    <property type="match status" value="1"/>
</dbReference>
<evidence type="ECO:0000256" key="3">
    <source>
        <dbReference type="ARBA" id="ARBA00023239"/>
    </source>
</evidence>
<feature type="binding site" evidence="5">
    <location>
        <position position="213"/>
    </location>
    <ligand>
        <name>3-dehydroquinate</name>
        <dbReference type="ChEBI" id="CHEBI:32364"/>
    </ligand>
</feature>
<comment type="pathway">
    <text evidence="5">Metabolic intermediate biosynthesis; chorismate biosynthesis; chorismate from D-erythrose 4-phosphate and phosphoenolpyruvate: step 3/7.</text>
</comment>
<comment type="subunit">
    <text evidence="5">Homodimer.</text>
</comment>
<feature type="active site" description="Schiff-base intermediate with substrate" evidence="5">
    <location>
        <position position="171"/>
    </location>
</feature>
<comment type="catalytic activity">
    <reaction evidence="1 5">
        <text>3-dehydroquinate = 3-dehydroshikimate + H2O</text>
        <dbReference type="Rhea" id="RHEA:21096"/>
        <dbReference type="ChEBI" id="CHEBI:15377"/>
        <dbReference type="ChEBI" id="CHEBI:16630"/>
        <dbReference type="ChEBI" id="CHEBI:32364"/>
        <dbReference type="EC" id="4.2.1.10"/>
    </reaction>
</comment>
<keyword evidence="4 5" id="KW-0704">Schiff base</keyword>
<protein>
    <recommendedName>
        <fullName evidence="5">3-dehydroquinate dehydratase</fullName>
        <shortName evidence="5">3-dehydroquinase</shortName>
        <ecNumber evidence="5">4.2.1.10</ecNumber>
    </recommendedName>
    <alternativeName>
        <fullName evidence="5">Type I DHQase</fullName>
    </alternativeName>
    <alternativeName>
        <fullName evidence="5">Type I dehydroquinase</fullName>
        <shortName evidence="5">DHQ1</shortName>
    </alternativeName>
</protein>
<keyword evidence="7" id="KW-1185">Reference proteome</keyword>
<dbReference type="EC" id="4.2.1.10" evidence="5"/>
<dbReference type="CDD" id="cd00502">
    <property type="entry name" value="DHQase_I"/>
    <property type="match status" value="1"/>
</dbReference>
<dbReference type="Proteomes" id="UP001501577">
    <property type="component" value="Unassembled WGS sequence"/>
</dbReference>
<feature type="binding site" evidence="5">
    <location>
        <position position="232"/>
    </location>
    <ligand>
        <name>3-dehydroquinate</name>
        <dbReference type="ChEBI" id="CHEBI:32364"/>
    </ligand>
</feature>
<comment type="similarity">
    <text evidence="5">Belongs to the type-I 3-dehydroquinase family.</text>
</comment>
<keyword evidence="5" id="KW-0028">Amino-acid biosynthesis</keyword>
<feature type="binding site" evidence="5">
    <location>
        <begin position="46"/>
        <end position="48"/>
    </location>
    <ligand>
        <name>3-dehydroquinate</name>
        <dbReference type="ChEBI" id="CHEBI:32364"/>
    </ligand>
</feature>
<dbReference type="Pfam" id="PF01487">
    <property type="entry name" value="DHquinase_I"/>
    <property type="match status" value="1"/>
</dbReference>
<name>A0ABP6KQ96_9ENTE</name>
<feature type="binding site" evidence="5">
    <location>
        <position position="236"/>
    </location>
    <ligand>
        <name>3-dehydroquinate</name>
        <dbReference type="ChEBI" id="CHEBI:32364"/>
    </ligand>
</feature>
<gene>
    <name evidence="6" type="primary">aroD_1</name>
    <name evidence="5" type="synonym">aroD</name>
    <name evidence="6" type="ORF">GCM10019998_10710</name>
</gene>
<proteinExistence type="inferred from homology"/>
<evidence type="ECO:0000256" key="2">
    <source>
        <dbReference type="ARBA" id="ARBA00023141"/>
    </source>
</evidence>
<sequence>MSVVEINDLKLGSGRPKIAVPLTGKTQDELLKQADDITTENADLVEWRIDHFANVRDSQLVNETSKKLYNKLADLPLLITFRTADEGGALQLKNEEEYFLICKNVVENQCSDLLDLELFRDARKRQEMIKLAQKNDIKIIMSNHNFEKTPEKEKIFNRLQMMQNFGADIAKIAVMPNSVEDILSLLDVTHQAKQKLQIPIITMAMGDLGKLSRISGDIFGSCLTFGTVGKASAPGQIESEQLRSILDVLRVS</sequence>
<keyword evidence="2 5" id="KW-0057">Aromatic amino acid biosynthesis</keyword>
<dbReference type="NCBIfam" id="TIGR01093">
    <property type="entry name" value="aroD"/>
    <property type="match status" value="1"/>
</dbReference>